<dbReference type="PRINTS" id="PR00205">
    <property type="entry name" value="CADHERIN"/>
</dbReference>
<feature type="domain" description="Cadherin" evidence="8">
    <location>
        <begin position="677"/>
        <end position="778"/>
    </location>
</feature>
<keyword evidence="4 7" id="KW-0106">Calcium</keyword>
<dbReference type="PANTHER" id="PTHR24026:SF133">
    <property type="entry name" value="CADHERIN-RELATED FAMILY MEMBER 2"/>
    <property type="match status" value="1"/>
</dbReference>
<keyword evidence="5" id="KW-1133">Transmembrane helix</keyword>
<feature type="domain" description="Cadherin" evidence="8">
    <location>
        <begin position="1940"/>
        <end position="2050"/>
    </location>
</feature>
<evidence type="ECO:0000313" key="9">
    <source>
        <dbReference type="Proteomes" id="UP000095280"/>
    </source>
</evidence>
<feature type="domain" description="Cadherin" evidence="8">
    <location>
        <begin position="2645"/>
        <end position="2755"/>
    </location>
</feature>
<dbReference type="InterPro" id="IPR002126">
    <property type="entry name" value="Cadherin-like_dom"/>
</dbReference>
<evidence type="ECO:0000256" key="3">
    <source>
        <dbReference type="ARBA" id="ARBA00022737"/>
    </source>
</evidence>
<dbReference type="CDD" id="cd11304">
    <property type="entry name" value="Cadherin_repeat"/>
    <property type="match status" value="22"/>
</dbReference>
<organism evidence="9 10">
    <name type="scientific">Macrostomum lignano</name>
    <dbReference type="NCBI Taxonomy" id="282301"/>
    <lineage>
        <taxon>Eukaryota</taxon>
        <taxon>Metazoa</taxon>
        <taxon>Spiralia</taxon>
        <taxon>Lophotrochozoa</taxon>
        <taxon>Platyhelminthes</taxon>
        <taxon>Rhabditophora</taxon>
        <taxon>Macrostomorpha</taxon>
        <taxon>Macrostomida</taxon>
        <taxon>Macrostomidae</taxon>
        <taxon>Macrostomum</taxon>
    </lineage>
</organism>
<evidence type="ECO:0000256" key="7">
    <source>
        <dbReference type="PROSITE-ProRule" id="PRU00043"/>
    </source>
</evidence>
<feature type="domain" description="Cadherin" evidence="8">
    <location>
        <begin position="888"/>
        <end position="990"/>
    </location>
</feature>
<feature type="domain" description="Cadherin" evidence="8">
    <location>
        <begin position="3170"/>
        <end position="3257"/>
    </location>
</feature>
<feature type="domain" description="Cadherin" evidence="8">
    <location>
        <begin position="2757"/>
        <end position="2903"/>
    </location>
</feature>
<dbReference type="GO" id="GO:0007156">
    <property type="term" value="P:homophilic cell adhesion via plasma membrane adhesion molecules"/>
    <property type="evidence" value="ECO:0007669"/>
    <property type="project" value="InterPro"/>
</dbReference>
<evidence type="ECO:0000256" key="5">
    <source>
        <dbReference type="ARBA" id="ARBA00022989"/>
    </source>
</evidence>
<dbReference type="PROSITE" id="PS50268">
    <property type="entry name" value="CADHERIN_2"/>
    <property type="match status" value="24"/>
</dbReference>
<evidence type="ECO:0000256" key="2">
    <source>
        <dbReference type="ARBA" id="ARBA00022692"/>
    </source>
</evidence>
<reference evidence="10" key="1">
    <citation type="submission" date="2016-11" db="UniProtKB">
        <authorList>
            <consortium name="WormBaseParasite"/>
        </authorList>
    </citation>
    <scope>IDENTIFICATION</scope>
</reference>
<feature type="domain" description="Cadherin" evidence="8">
    <location>
        <begin position="454"/>
        <end position="570"/>
    </location>
</feature>
<evidence type="ECO:0000256" key="1">
    <source>
        <dbReference type="ARBA" id="ARBA00004370"/>
    </source>
</evidence>
<evidence type="ECO:0000256" key="6">
    <source>
        <dbReference type="ARBA" id="ARBA00023136"/>
    </source>
</evidence>
<feature type="domain" description="Cadherin" evidence="8">
    <location>
        <begin position="989"/>
        <end position="1100"/>
    </location>
</feature>
<dbReference type="Pfam" id="PF00028">
    <property type="entry name" value="Cadherin"/>
    <property type="match status" value="13"/>
</dbReference>
<dbReference type="SUPFAM" id="SSF49313">
    <property type="entry name" value="Cadherin-like"/>
    <property type="match status" value="22"/>
</dbReference>
<feature type="domain" description="Cadherin" evidence="8">
    <location>
        <begin position="3077"/>
        <end position="3176"/>
    </location>
</feature>
<feature type="domain" description="Cadherin" evidence="8">
    <location>
        <begin position="2427"/>
        <end position="2537"/>
    </location>
</feature>
<protein>
    <submittedName>
        <fullName evidence="10">Cadherin domain-containing protein</fullName>
    </submittedName>
</protein>
<feature type="domain" description="Cadherin" evidence="8">
    <location>
        <begin position="1730"/>
        <end position="1833"/>
    </location>
</feature>
<dbReference type="PROSITE" id="PS00232">
    <property type="entry name" value="CADHERIN_1"/>
    <property type="match status" value="4"/>
</dbReference>
<keyword evidence="2" id="KW-0812">Transmembrane</keyword>
<comment type="subcellular location">
    <subcellularLocation>
        <location evidence="1">Membrane</location>
    </subcellularLocation>
</comment>
<feature type="domain" description="Cadherin" evidence="8">
    <location>
        <begin position="1451"/>
        <end position="1538"/>
    </location>
</feature>
<feature type="domain" description="Cadherin" evidence="8">
    <location>
        <begin position="1097"/>
        <end position="1205"/>
    </location>
</feature>
<feature type="domain" description="Cadherin" evidence="8">
    <location>
        <begin position="338"/>
        <end position="451"/>
    </location>
</feature>
<proteinExistence type="predicted"/>
<accession>A0A1I8GJA3</accession>
<keyword evidence="6" id="KW-0472">Membrane</keyword>
<dbReference type="InterPro" id="IPR020894">
    <property type="entry name" value="Cadherin_CS"/>
</dbReference>
<feature type="domain" description="Cadherin" evidence="8">
    <location>
        <begin position="779"/>
        <end position="887"/>
    </location>
</feature>
<feature type="domain" description="Cadherin" evidence="8">
    <location>
        <begin position="571"/>
        <end position="676"/>
    </location>
</feature>
<evidence type="ECO:0000313" key="10">
    <source>
        <dbReference type="WBParaSite" id="maker-uti_cns_0002195-snap-gene-0.1-mRNA-1"/>
    </source>
</evidence>
<feature type="domain" description="Cadherin" evidence="8">
    <location>
        <begin position="2539"/>
        <end position="2644"/>
    </location>
</feature>
<feature type="domain" description="Cadherin" evidence="8">
    <location>
        <begin position="2979"/>
        <end position="3095"/>
    </location>
</feature>
<feature type="domain" description="Cadherin" evidence="8">
    <location>
        <begin position="101"/>
        <end position="206"/>
    </location>
</feature>
<dbReference type="Gene3D" id="2.60.40.60">
    <property type="entry name" value="Cadherins"/>
    <property type="match status" value="23"/>
</dbReference>
<dbReference type="GO" id="GO:0005886">
    <property type="term" value="C:plasma membrane"/>
    <property type="evidence" value="ECO:0007669"/>
    <property type="project" value="InterPro"/>
</dbReference>
<dbReference type="PANTHER" id="PTHR24026">
    <property type="entry name" value="FAT ATYPICAL CADHERIN-RELATED"/>
    <property type="match status" value="1"/>
</dbReference>
<keyword evidence="9" id="KW-1185">Reference proteome</keyword>
<keyword evidence="3" id="KW-0677">Repeat</keyword>
<sequence>HVSSSSSCAQTLLLGIANAVFRGGHGRPTATDWLVDEISADSRPRVSGHHASIVHGVNPCELTSGFYVNLDFTENYGPGDHLPTLGEERSVSVIFGTVRQASDPKTNETIVLRIFNNTNNLFFNKTAFDAVREYFQLSVRSGVGYISLKQGIDREIMDIRVSSFPGTTGIGVTIDFGIECLPDTGIARNLTARVTINDVNDNSPVFYNTSTNLVQTVYAGFIRENTPTGVLQFLGAQARDLDDASNAVVTISVLNDTYLQTREIGSDVRLYTNRPLDYESFGVSSPNISVLVIAKDSPANASMALTSTATIVFSVLDEDDLPPKFIVSGCTLYLSVCLNPTYTSSIISNVNASGPLAIQPGPILALDQDSLNFSTRYSIVAGNFSSSFFIDEITGQVAQLAPIDRQVAATVTLVIRASQFTTRTDVTNNNLYDTAVLIISVDAQDTFAPTLSFNMPSDQLTVTENSPIGTLVMNTTGEIFKLIVSDRDLLPSDPPRKYQYTVTNTALFKVNDDGTVAVNYVLIDYESLPADKQINLTVTATEIDSPRANLTGTVSFSVSVLDMNDNSPVFQALNYSFVIAEGPGSRPVGQVRATDADSGVRGTAGLRYSIVEGNTTIFAINESTGEISATGNLVRNEVFVLTVRARDSEPQASLVRTADVAVQITVTRMYNLPPYYSAPVYSVSVSEDTPVGSVVGSFPAADPEGDIIRYSLLNQTVSSAFNYTSDGSLTVAAPLDRESPIVPYHSVFVSAQDSLGNRTAVTEIRVVLLDSNDNDPVISVVPTNFSVAENTFPAIIVTINATDADLAENALIRFFVSEATNSFAITQTTNTTGFASAQLQLAKALDYEARAVHYVTVTARDFGLTARSATVTLTINVEDRDDMAPFFPVRYFSGSVAENSNNAYVATVAAIDGDSFSNVTYRLVNESVPFRINATSGEIFTTSGIDYESNQSYVLIVSTDQSSLTITDASRLSATVSIAITDVNDNRPVLSAPAMSVLETQPIGATVGNVSVSDADSGVNAMVQFSIAKAIPADGLSFFLIDSRTGSIRLRNSLLRNRSNSVYNLTVTASDYGTPSFSSSTSVIINVSRATQSPVVQPATWVANISMLMPVGTQVVLMSATDADTVASFNSPLLFSLAGLYKGPTYFAINSTTGSITLQRNLSLDIDTEYILYVVATDPSGLTGTSTITVSVSRNLHAPVINPAYQNFSISEEQVLGTSIGASFTTSDADLQAPYNTWQYVLTSNQSDALNYFMIDANTGQIMAKRSLVDSTTKLFFLSVTAQDKGTPSLSSTAALVQVNLIILEASDTAKPPKSNRTQVNVVILRNDFTPDFNSSSYVFTINETQQLGQVFDTVSGYDLDPNSPENTVEFFSENPLIGITATGGVYLQQDILTRTETSFNITIGIRDQGYPARNNTIPLTLNVRRNTAAPIFYLASTTINIDMTRAIGSIGRVFANDSDSVFGSIITYSLIGDSDSSTYFSVNSATGEISLISASIATQTATQYQLRILAADNGSPQKTAQALITVVINRNLYPPEFLNSTGLSLTLAETQSLGDVLSVLTGRDNDTQAPYNEFTFSLLAFAIQDKATPSKSGLNLYYLNVTVVRNLNTPIITSAITIVSLNRTATVGTNVFRITATDADVSPFNTLTYSLLGDASSLAFFTINSTSGEVTTRELISNTNQTTFYLSIMVKDSGNPPKTNVTLVTVQVDRNLFAPIIYIPTAPGYADNVSVIETSTVDSLLFTVYANDSDPFPPYNSIRYKLLGSGLAQSYFYVVENTGEVRLRASLLLDAAKTTSYQLTIGVMDGSSPPKDGTSNVSITVNVARNLNAPAFNQSLYRYNVARTAALNTFVGQVTAVDRDWSTTFSSLTYYLISDGYADGSHRFNVSTDGQIFVAANLSLDSAVVNYSLVLGVRDAGVPPMTATTLVLLDLERNLNTPVSYQQVFTVKETESPGNQIGALNSTDADPSGEPASNLVYRMTAASASSEAGRLFFLTLDGRLYIQSPLTSTTAMSFTIQYTTFDSGVSGSKESAVSQITINVLRNQFAPELTNLPATLTLERNSSIGRVLMTATATDNDSTVTGNPAEYSQLTYSIIGDGSAPLYFFINTDQRHSLTGLETSFQLRIRVSDGGYPSKMSESTLTITVSRNLFAPVLNSQVNGTIFQFSVIGSNTGALITAVDSDTEWVGAPTGPITLNASVVNGVILQSLRVTDADSQNFYNQIRVEVIGDYRTKLLFKAETPYAQNSTGLDVLISVADQILNDSASEYFGVFSQITISLQAPSTYATDYFRFYSDASTGQGFLSIQKPLYDGFRNVSNVVLNLVATDGGGLNVAGSVNITILRNNFAPTVPANYSIVINETLPVGSSLPLTIPGADADTNSVAVETQAVYSFEVLVQDGGMPPLSATSYVTVTVNRNLNAPEWVLPNVTVTNLAMAEDRGPGYLVYTLEATDKDTVGTSGQVRYRLEGLENDTAKQCFFVNSVSGQVLLQSSLLASPCMGTTFTLNVTAYDLGTPEKSTLTRTLSISTQRNLYSPYFLLTNPTNVSIDYLALPTSNVTQILARDDDTVVPFNTITYSLIGDDQATNFFGIDPSTGVVTVTGNFNATTQTVFSLRVRIADGGFIPKANVTILTVNVYRSLQPPVFSPVTYSINITERQPAGNLGISVSATDGDPTAPNNVIAYSIASVLPAEAAPFFSINSANGALSINRVLTGLNFSVSNVTLMVNAVDGGYPALTSSPMAAVYVTITRVPKPAQMTQQNLSITLEEVANIGFIFCCSFNVTTPDTYDPIQFSIASSSDLATLNEFFYLDPLHGLLAVKKLLTAPANFTALTFAIEAKDSRWQAMHYVTLTVVRDAGSPFLSISGRPASETVFGTVNVTDLNAAGVSIGTILANDTFRGTPVFSIIGSYPSNFLFNLTVNGSLATVVTSRSFVDNPLKQSTYFIQVQVYDSYYPKQVYQRTFSLNVAWSPGSLSIASPVGGTSSIVVWEKSPLGSSINASIRVSQTAGIGAIQYSLLDDPAATNFFFIDPLTGDIRVKQVLTASEISLFNLTVQVTDSLQPTPNIALINLTQFNSGVTGRNTVNAVDGDSSGPGNGTVYYTLIGKDAATTYFKINPVTGAVTLNQSLSGDTRTYYDLEVKAYTPDYPDNGNTTPSTATVSINVNERSELGSLAYKFTATDLDGDAITYSFNGTSDAATYFYLDSSSGALMVKANLLSLLSSTMTITVTATDNGTPTPQSASVTAQLSIIRDVSAPVVDLNATKTFV</sequence>
<evidence type="ECO:0000259" key="8">
    <source>
        <dbReference type="PROSITE" id="PS50268"/>
    </source>
</evidence>
<feature type="domain" description="Cadherin" evidence="8">
    <location>
        <begin position="1834"/>
        <end position="1941"/>
    </location>
</feature>
<name>A0A1I8GJA3_9PLAT</name>
<feature type="domain" description="Cadherin" evidence="8">
    <location>
        <begin position="214"/>
        <end position="325"/>
    </location>
</feature>
<dbReference type="WBParaSite" id="maker-uti_cns_0002195-snap-gene-0.1-mRNA-1">
    <property type="protein sequence ID" value="maker-uti_cns_0002195-snap-gene-0.1-mRNA-1"/>
    <property type="gene ID" value="maker-uti_cns_0002195-snap-gene-0.1"/>
</dbReference>
<dbReference type="Proteomes" id="UP000095280">
    <property type="component" value="Unplaced"/>
</dbReference>
<dbReference type="GO" id="GO:0005509">
    <property type="term" value="F:calcium ion binding"/>
    <property type="evidence" value="ECO:0007669"/>
    <property type="project" value="UniProtKB-UniRule"/>
</dbReference>
<dbReference type="InterPro" id="IPR015919">
    <property type="entry name" value="Cadherin-like_sf"/>
</dbReference>
<feature type="domain" description="Cadherin" evidence="8">
    <location>
        <begin position="1614"/>
        <end position="1709"/>
    </location>
</feature>
<dbReference type="SMART" id="SM00112">
    <property type="entry name" value="CA"/>
    <property type="match status" value="23"/>
</dbReference>
<evidence type="ECO:0000256" key="4">
    <source>
        <dbReference type="ARBA" id="ARBA00022837"/>
    </source>
</evidence>
<feature type="domain" description="Cadherin" evidence="8">
    <location>
        <begin position="2051"/>
        <end position="2155"/>
    </location>
</feature>
<feature type="domain" description="Cadherin" evidence="8">
    <location>
        <begin position="1202"/>
        <end position="1315"/>
    </location>
</feature>